<accession>A0AAV5RG68</accession>
<dbReference type="HAMAP" id="MF_01547">
    <property type="entry name" value="RNA_methyltr_E"/>
    <property type="match status" value="1"/>
</dbReference>
<keyword evidence="5 7" id="KW-0949">S-adenosyl-L-methionine</keyword>
<dbReference type="Pfam" id="PF01728">
    <property type="entry name" value="FtsJ"/>
    <property type="match status" value="1"/>
</dbReference>
<evidence type="ECO:0000256" key="4">
    <source>
        <dbReference type="ARBA" id="ARBA00022679"/>
    </source>
</evidence>
<dbReference type="InterPro" id="IPR002877">
    <property type="entry name" value="RNA_MeTrfase_FtsJ_dom"/>
</dbReference>
<name>A0AAV5RG68_STABA</name>
<dbReference type="Gene3D" id="3.40.50.150">
    <property type="entry name" value="Vaccinia Virus protein VP39"/>
    <property type="match status" value="1"/>
</dbReference>
<dbReference type="AlphaFoldDB" id="A0AAV5RG68"/>
<evidence type="ECO:0000313" key="10">
    <source>
        <dbReference type="Proteomes" id="UP001362899"/>
    </source>
</evidence>
<dbReference type="EMBL" id="BTGC01000003">
    <property type="protein sequence ID" value="GMM50515.1"/>
    <property type="molecule type" value="Genomic_DNA"/>
</dbReference>
<organism evidence="9 10">
    <name type="scientific">Starmerella bacillaris</name>
    <name type="common">Yeast</name>
    <name type="synonym">Candida zemplinina</name>
    <dbReference type="NCBI Taxonomy" id="1247836"/>
    <lineage>
        <taxon>Eukaryota</taxon>
        <taxon>Fungi</taxon>
        <taxon>Dikarya</taxon>
        <taxon>Ascomycota</taxon>
        <taxon>Saccharomycotina</taxon>
        <taxon>Dipodascomycetes</taxon>
        <taxon>Dipodascales</taxon>
        <taxon>Trichomonascaceae</taxon>
        <taxon>Starmerella</taxon>
    </lineage>
</organism>
<keyword evidence="10" id="KW-1185">Reference proteome</keyword>
<evidence type="ECO:0000256" key="7">
    <source>
        <dbReference type="PIRSR" id="PIRSR005461-1"/>
    </source>
</evidence>
<evidence type="ECO:0000259" key="8">
    <source>
        <dbReference type="Pfam" id="PF01728"/>
    </source>
</evidence>
<dbReference type="SUPFAM" id="SSF53335">
    <property type="entry name" value="S-adenosyl-L-methionine-dependent methyltransferases"/>
    <property type="match status" value="1"/>
</dbReference>
<dbReference type="InterPro" id="IPR050082">
    <property type="entry name" value="RNA_methyltr_RlmE"/>
</dbReference>
<dbReference type="PANTHER" id="PTHR10920">
    <property type="entry name" value="RIBOSOMAL RNA METHYLTRANSFERASE"/>
    <property type="match status" value="1"/>
</dbReference>
<protein>
    <recommendedName>
        <fullName evidence="6">rRNA methyltransferase 2, mitochondrial</fullName>
    </recommendedName>
</protein>
<evidence type="ECO:0000256" key="2">
    <source>
        <dbReference type="ARBA" id="ARBA00022552"/>
    </source>
</evidence>
<evidence type="ECO:0000256" key="5">
    <source>
        <dbReference type="ARBA" id="ARBA00022691"/>
    </source>
</evidence>
<dbReference type="InterPro" id="IPR029063">
    <property type="entry name" value="SAM-dependent_MTases_sf"/>
</dbReference>
<dbReference type="GO" id="GO:0005739">
    <property type="term" value="C:mitochondrion"/>
    <property type="evidence" value="ECO:0007669"/>
    <property type="project" value="TreeGrafter"/>
</dbReference>
<sequence length="277" mass="31237">MLVSRSINIFSYRSLNPHNVVILHCRFKSSRQWLARQKKDQFTRQAKSDDYRSRAAYKLKEIDQSYKIFRPGQTVVDLGFAPGSWSQVAVERTRPNGRVIGLDLIAATPPQGVSSLQGNFLDPAIQEELKAMLASPDRGRFGATASDPLEMDVDKAHADVVLSDMCGIWPQTSGFWINSINTSYSLANVSGNAVRDHGRSMDMCDAALVFCMKVLAPHGSLVMKFYTGPEDNLFEQRLKRAFKRVYRMKPEATRDESKEAYFVALNKRNVTLDEVFS</sequence>
<comment type="caution">
    <text evidence="9">The sequence shown here is derived from an EMBL/GenBank/DDBJ whole genome shotgun (WGS) entry which is preliminary data.</text>
</comment>
<evidence type="ECO:0000256" key="6">
    <source>
        <dbReference type="ARBA" id="ARBA00041184"/>
    </source>
</evidence>
<dbReference type="Proteomes" id="UP001362899">
    <property type="component" value="Unassembled WGS sequence"/>
</dbReference>
<proteinExistence type="inferred from homology"/>
<feature type="active site" description="Proton acceptor" evidence="7">
    <location>
        <position position="224"/>
    </location>
</feature>
<keyword evidence="2" id="KW-0698">rRNA processing</keyword>
<dbReference type="InterPro" id="IPR015507">
    <property type="entry name" value="rRNA-MeTfrase_E"/>
</dbReference>
<evidence type="ECO:0000313" key="9">
    <source>
        <dbReference type="EMBL" id="GMM50515.1"/>
    </source>
</evidence>
<reference evidence="9 10" key="1">
    <citation type="journal article" date="2023" name="Elife">
        <title>Identification of key yeast species and microbe-microbe interactions impacting larval growth of Drosophila in the wild.</title>
        <authorList>
            <person name="Mure A."/>
            <person name="Sugiura Y."/>
            <person name="Maeda R."/>
            <person name="Honda K."/>
            <person name="Sakurai N."/>
            <person name="Takahashi Y."/>
            <person name="Watada M."/>
            <person name="Katoh T."/>
            <person name="Gotoh A."/>
            <person name="Gotoh Y."/>
            <person name="Taniguchi I."/>
            <person name="Nakamura K."/>
            <person name="Hayashi T."/>
            <person name="Katayama T."/>
            <person name="Uemura T."/>
            <person name="Hattori Y."/>
        </authorList>
    </citation>
    <scope>NUCLEOTIDE SEQUENCE [LARGE SCALE GENOMIC DNA]</scope>
    <source>
        <strain evidence="9 10">SB-73</strain>
    </source>
</reference>
<comment type="similarity">
    <text evidence="1">Belongs to the class I-like SAM-binding methyltransferase superfamily. RNA methyltransferase RlmE family.</text>
</comment>
<gene>
    <name evidence="9" type="ORF">DASB73_014730</name>
</gene>
<dbReference type="GO" id="GO:0008650">
    <property type="term" value="F:rRNA (uridine-2'-O-)-methyltransferase activity"/>
    <property type="evidence" value="ECO:0007669"/>
    <property type="project" value="TreeGrafter"/>
</dbReference>
<evidence type="ECO:0000256" key="1">
    <source>
        <dbReference type="ARBA" id="ARBA00009258"/>
    </source>
</evidence>
<evidence type="ECO:0000256" key="3">
    <source>
        <dbReference type="ARBA" id="ARBA00022603"/>
    </source>
</evidence>
<keyword evidence="4" id="KW-0808">Transferase</keyword>
<dbReference type="PANTHER" id="PTHR10920:SF18">
    <property type="entry name" value="RRNA METHYLTRANSFERASE 2, MITOCHONDRIAL"/>
    <property type="match status" value="1"/>
</dbReference>
<dbReference type="PIRSF" id="PIRSF005461">
    <property type="entry name" value="23S_rRNA_mtase"/>
    <property type="match status" value="1"/>
</dbReference>
<keyword evidence="3 9" id="KW-0489">Methyltransferase</keyword>
<feature type="domain" description="Ribosomal RNA methyltransferase FtsJ" evidence="8">
    <location>
        <begin position="51"/>
        <end position="267"/>
    </location>
</feature>